<evidence type="ECO:0000313" key="2">
    <source>
        <dbReference type="Proteomes" id="UP000198604"/>
    </source>
</evidence>
<dbReference type="RefSeq" id="WP_093650905.1">
    <property type="nucleotide sequence ID" value="NZ_CTEN01000003.1"/>
</dbReference>
<organism evidence="1 2">
    <name type="scientific">Streptococcus varani</name>
    <dbReference type="NCBI Taxonomy" id="1608583"/>
    <lineage>
        <taxon>Bacteria</taxon>
        <taxon>Bacillati</taxon>
        <taxon>Bacillota</taxon>
        <taxon>Bacilli</taxon>
        <taxon>Lactobacillales</taxon>
        <taxon>Streptococcaceae</taxon>
        <taxon>Streptococcus</taxon>
    </lineage>
</organism>
<dbReference type="OrthoDB" id="9789813at2"/>
<protein>
    <submittedName>
        <fullName evidence="1">Cytoplasmic protein</fullName>
    </submittedName>
</protein>
<dbReference type="SUPFAM" id="SSF142906">
    <property type="entry name" value="YjbR-like"/>
    <property type="match status" value="1"/>
</dbReference>
<dbReference type="STRING" id="1608583.BN1356_01693"/>
<dbReference type="EMBL" id="CTEN01000003">
    <property type="protein sequence ID" value="CQR25352.1"/>
    <property type="molecule type" value="Genomic_DNA"/>
</dbReference>
<proteinExistence type="predicted"/>
<dbReference type="InterPro" id="IPR007351">
    <property type="entry name" value="YjbR"/>
</dbReference>
<reference evidence="2" key="1">
    <citation type="submission" date="2015-03" db="EMBL/GenBank/DDBJ databases">
        <authorList>
            <person name="Urmite Genomes"/>
        </authorList>
    </citation>
    <scope>NUCLEOTIDE SEQUENCE [LARGE SCALE GENOMIC DNA]</scope>
    <source>
        <strain evidence="2">FF10</strain>
    </source>
</reference>
<dbReference type="Gene3D" id="3.90.1150.30">
    <property type="match status" value="1"/>
</dbReference>
<sequence>MTRQEAIFSKQKVIFEKLLATGFIFSKGIYSYQEIILDGDFEVRVRIDQTGHVFSQVYDLDLEEEYTAIHISRATGAFIGQVREAYLAVLERLAETCFVALPFAKDQTNRLAKKIAEEWSDPMDYPFEKHSEYASYRIGGKWYALIFPLKLAKLGVTGNKAELSVEVVNLKVDPDDMEGLLAQPGVYPSYHMSKKNWISVVLDDSLSDDALWELVARSRQLANPTPLRNSSGPDFWVIPANPKVFNIDAEFAENKIVYWNQKGKIKKGDLVAMYVTAPVQAIRYICRCLEAQIDNSSYPGDSAGKKRMKVELIHTFDDSLFPFAVMKEFGVRAVRGPRRLTKEMIEAIEKKMAGK</sequence>
<keyword evidence="2" id="KW-1185">Reference proteome</keyword>
<gene>
    <name evidence="1" type="ORF">BN1356_01693</name>
</gene>
<dbReference type="InterPro" id="IPR038056">
    <property type="entry name" value="YjbR-like_sf"/>
</dbReference>
<dbReference type="PANTHER" id="PTHR35145">
    <property type="entry name" value="CYTOPLASMIC PROTEIN-RELATED"/>
    <property type="match status" value="1"/>
</dbReference>
<evidence type="ECO:0000313" key="1">
    <source>
        <dbReference type="EMBL" id="CQR25352.1"/>
    </source>
</evidence>
<dbReference type="AlphaFoldDB" id="A0A0E3WFE2"/>
<name>A0A0E3WFE2_9STRE</name>
<accession>A0A0E3WFE2</accession>
<dbReference type="PANTHER" id="PTHR35145:SF1">
    <property type="entry name" value="CYTOPLASMIC PROTEIN"/>
    <property type="match status" value="1"/>
</dbReference>
<dbReference type="Pfam" id="PF04237">
    <property type="entry name" value="YjbR"/>
    <property type="match status" value="1"/>
</dbReference>
<dbReference type="InterPro" id="IPR058532">
    <property type="entry name" value="YjbR/MT2646/Rv2570-like"/>
</dbReference>
<dbReference type="Proteomes" id="UP000198604">
    <property type="component" value="Unassembled WGS sequence"/>
</dbReference>